<feature type="signal peptide" evidence="1">
    <location>
        <begin position="1"/>
        <end position="21"/>
    </location>
</feature>
<evidence type="ECO:0000256" key="1">
    <source>
        <dbReference type="SAM" id="SignalP"/>
    </source>
</evidence>
<feature type="chain" id="PRO_5045737208" evidence="1">
    <location>
        <begin position="22"/>
        <end position="251"/>
    </location>
</feature>
<proteinExistence type="predicted"/>
<evidence type="ECO:0000313" key="4">
    <source>
        <dbReference type="Proteomes" id="UP000516134"/>
    </source>
</evidence>
<dbReference type="InterPro" id="IPR012336">
    <property type="entry name" value="Thioredoxin-like_fold"/>
</dbReference>
<keyword evidence="1" id="KW-0732">Signal</keyword>
<accession>A0ABX6T4H1</accession>
<gene>
    <name evidence="3" type="ORF">H9L15_03975</name>
</gene>
<dbReference type="RefSeq" id="WP_187715237.1">
    <property type="nucleotide sequence ID" value="NZ_BAABJC010000001.1"/>
</dbReference>
<protein>
    <submittedName>
        <fullName evidence="3">Thioredoxin domain-containing protein</fullName>
    </submittedName>
</protein>
<name>A0ABX6T4H1_9SPHN</name>
<dbReference type="InterPro" id="IPR036249">
    <property type="entry name" value="Thioredoxin-like_sf"/>
</dbReference>
<reference evidence="3 4" key="1">
    <citation type="submission" date="2020-08" db="EMBL/GenBank/DDBJ databases">
        <title>Genome sequence of Sphingomonas daechungensis KACC 18115T.</title>
        <authorList>
            <person name="Hyun D.-W."/>
            <person name="Bae J.-W."/>
        </authorList>
    </citation>
    <scope>NUCLEOTIDE SEQUENCE [LARGE SCALE GENOMIC DNA]</scope>
    <source>
        <strain evidence="3 4">KACC 18115</strain>
    </source>
</reference>
<sequence>MKSAYVLLAAAAILASAACNADNGANASGSSSSSNAPIKAIKAPNGDWSKLVSRTAEGGYVMGNPNADVKLIEFGSLTCPHCAEFDEKGADKLVNDFVKTGRVSWEFRNFVRDPFDLTASLLARCAGPDRFFPLVRELYADQKNWTSKIQDIPPEKFQAIQAMGPDKQFLEIAKLSQLQQWAAQRGLPSGKSNACLTDQNEINLLVQMNGDTTTQFPEFTGTPSFVINGTMLKETATWEKLEPQLRDALGS</sequence>
<dbReference type="Pfam" id="PF13462">
    <property type="entry name" value="Thioredoxin_4"/>
    <property type="match status" value="1"/>
</dbReference>
<evidence type="ECO:0000259" key="2">
    <source>
        <dbReference type="Pfam" id="PF13462"/>
    </source>
</evidence>
<evidence type="ECO:0000313" key="3">
    <source>
        <dbReference type="EMBL" id="QNP43812.1"/>
    </source>
</evidence>
<organism evidence="3 4">
    <name type="scientific">Sphingomonas daechungensis</name>
    <dbReference type="NCBI Taxonomy" id="1176646"/>
    <lineage>
        <taxon>Bacteria</taxon>
        <taxon>Pseudomonadati</taxon>
        <taxon>Pseudomonadota</taxon>
        <taxon>Alphaproteobacteria</taxon>
        <taxon>Sphingomonadales</taxon>
        <taxon>Sphingomonadaceae</taxon>
        <taxon>Sphingomonas</taxon>
    </lineage>
</organism>
<feature type="domain" description="Thioredoxin-like fold" evidence="2">
    <location>
        <begin position="56"/>
        <end position="245"/>
    </location>
</feature>
<dbReference type="SUPFAM" id="SSF52833">
    <property type="entry name" value="Thioredoxin-like"/>
    <property type="match status" value="1"/>
</dbReference>
<dbReference type="Proteomes" id="UP000516134">
    <property type="component" value="Chromosome"/>
</dbReference>
<dbReference type="Gene3D" id="1.10.40.110">
    <property type="match status" value="1"/>
</dbReference>
<dbReference type="Gene3D" id="3.40.30.10">
    <property type="entry name" value="Glutaredoxin"/>
    <property type="match status" value="1"/>
</dbReference>
<dbReference type="EMBL" id="CP060780">
    <property type="protein sequence ID" value="QNP43812.1"/>
    <property type="molecule type" value="Genomic_DNA"/>
</dbReference>
<dbReference type="PROSITE" id="PS51257">
    <property type="entry name" value="PROKAR_LIPOPROTEIN"/>
    <property type="match status" value="1"/>
</dbReference>
<keyword evidence="4" id="KW-1185">Reference proteome</keyword>